<reference evidence="2" key="1">
    <citation type="submission" date="2018-11" db="EMBL/GenBank/DDBJ databases">
        <authorList>
            <person name="Grassa J C."/>
        </authorList>
    </citation>
    <scope>NUCLEOTIDE SEQUENCE [LARGE SCALE GENOMIC DNA]</scope>
</reference>
<evidence type="ECO:0000313" key="2">
    <source>
        <dbReference type="EnsemblPlants" id="cds.evm.model.04.958"/>
    </source>
</evidence>
<keyword evidence="3" id="KW-1185">Reference proteome</keyword>
<dbReference type="Proteomes" id="UP000596661">
    <property type="component" value="Chromosome 4"/>
</dbReference>
<dbReference type="PANTHER" id="PTHR46890:SF48">
    <property type="entry name" value="RNA-DIRECTED DNA POLYMERASE"/>
    <property type="match status" value="1"/>
</dbReference>
<organism evidence="2 3">
    <name type="scientific">Cannabis sativa</name>
    <name type="common">Hemp</name>
    <name type="synonym">Marijuana</name>
    <dbReference type="NCBI Taxonomy" id="3483"/>
    <lineage>
        <taxon>Eukaryota</taxon>
        <taxon>Viridiplantae</taxon>
        <taxon>Streptophyta</taxon>
        <taxon>Embryophyta</taxon>
        <taxon>Tracheophyta</taxon>
        <taxon>Spermatophyta</taxon>
        <taxon>Magnoliopsida</taxon>
        <taxon>eudicotyledons</taxon>
        <taxon>Gunneridae</taxon>
        <taxon>Pentapetalae</taxon>
        <taxon>rosids</taxon>
        <taxon>fabids</taxon>
        <taxon>Rosales</taxon>
        <taxon>Cannabaceae</taxon>
        <taxon>Cannabis</taxon>
    </lineage>
</organism>
<dbReference type="SUPFAM" id="SSF56672">
    <property type="entry name" value="DNA/RNA polymerases"/>
    <property type="match status" value="1"/>
</dbReference>
<dbReference type="Pfam" id="PF00078">
    <property type="entry name" value="RVT_1"/>
    <property type="match status" value="1"/>
</dbReference>
<sequence length="1030" mass="115747">MDSLLQSLDSTLSLTEEESSVAILPADVVPTSSNTSSHILIARVLTENYVHQPTFFDQMGGHWKGRYPSIISDYGDGLFKVTFGYVGDKLRVLNKEPWHFQNHLVVFCSPTIQQNVTVNNLSSTPFWVQIYRLPFLSKSKTLATALGNIISEFIDVHEESLDEGWGPFLRVRNSVLSVDGLDTHFEKCVAFMERMDNGNDDDFEYGPWMKGAKLPTNGYDKYRNDFSKGNAWPLLTRLARKSLVSTIPNLSFKSQPQPKSLFQGESSSAIQTRPLNTTLGSFPLQQNPPTLHSISLSQTPTSTINLLSSITNATSNMVVSENVTPTIPTLSSSTNTLPTNPSQTTNLTRIYTLDIGSATHSHVPIATYPPNSMSINTTTNNLHVSTPFTPSLYTTPPLLTATTCYKPETSNENLHPNQIFKRHTDAPSMRQMLKRCRNQNPTAIAFPSSSKETRLNNNSLLRIRQSLNFSHGSEAPRIGLSGGLMLLWKDEIDVNLNTFGSYFFDCFMTTLIGQHFHFTTFYGSPVVQNRSDSWTLLRRLADVAPLQPWLIIGYFNEILSNRNKSRGTLCSKSQMNAFRSALDHCHLTDPPFQGDFYTWAKSRIAVNTLKQRLDWCFVNDAWTSYYSQPKVCHLEYFHSDHQAISVDLSNDSASQQHKRHNRFRFEKLWLSDPDSKTIISNCWQSDNSIDPVHSVLNNLDSCAQSLQSWHIKKYGRLKHNVAAAQKKVDTLNNSNPLTTETAVALKHNETILDDLLEQEDIYWQQRSRLDWMQLGDKNTKYFHSKASARKSNNKIASLITDHGTKVTSKSDMSMLMDSDKSLGIDGMSAMFYQNNWDIVGNMVTKAILSVLNDGADPTPLNSTIITLLPKVKKAQHMKDFRPISLCNVISKLITKVLVACFKFVLPHVISETHSAFLPNRLITDNILVAFEIIHGIKLKTTGRKGIAAMKLDMSNFDRVEWIFIKAVMVQMGFADGWISLIMNCLTKNHFTFLLNGELTGSVTPSRGLRQGCLLSPSLFLICSEGLSCLL</sequence>
<name>A0A803PJE7_CANSA</name>
<feature type="domain" description="Reverse transcriptase" evidence="1">
    <location>
        <begin position="872"/>
        <end position="1026"/>
    </location>
</feature>
<dbReference type="InterPro" id="IPR000477">
    <property type="entry name" value="RT_dom"/>
</dbReference>
<dbReference type="CDD" id="cd01650">
    <property type="entry name" value="RT_nLTR_like"/>
    <property type="match status" value="1"/>
</dbReference>
<evidence type="ECO:0000313" key="3">
    <source>
        <dbReference type="Proteomes" id="UP000596661"/>
    </source>
</evidence>
<dbReference type="Gene3D" id="3.60.10.10">
    <property type="entry name" value="Endonuclease/exonuclease/phosphatase"/>
    <property type="match status" value="1"/>
</dbReference>
<evidence type="ECO:0000259" key="1">
    <source>
        <dbReference type="Pfam" id="PF00078"/>
    </source>
</evidence>
<proteinExistence type="predicted"/>
<dbReference type="EMBL" id="UZAU01000371">
    <property type="status" value="NOT_ANNOTATED_CDS"/>
    <property type="molecule type" value="Genomic_DNA"/>
</dbReference>
<dbReference type="SUPFAM" id="SSF56219">
    <property type="entry name" value="DNase I-like"/>
    <property type="match status" value="1"/>
</dbReference>
<dbReference type="InterPro" id="IPR043502">
    <property type="entry name" value="DNA/RNA_pol_sf"/>
</dbReference>
<dbReference type="InterPro" id="IPR036691">
    <property type="entry name" value="Endo/exonu/phosph_ase_sf"/>
</dbReference>
<dbReference type="EnsemblPlants" id="evm.model.04.958">
    <property type="protein sequence ID" value="cds.evm.model.04.958"/>
    <property type="gene ID" value="evm.TU.04.958"/>
</dbReference>
<protein>
    <recommendedName>
        <fullName evidence="1">Reverse transcriptase domain-containing protein</fullName>
    </recommendedName>
</protein>
<dbReference type="InterPro" id="IPR052343">
    <property type="entry name" value="Retrotransposon-Effector_Assoc"/>
</dbReference>
<dbReference type="AlphaFoldDB" id="A0A803PJE7"/>
<dbReference type="Gramene" id="evm.model.04.958">
    <property type="protein sequence ID" value="cds.evm.model.04.958"/>
    <property type="gene ID" value="evm.TU.04.958"/>
</dbReference>
<accession>A0A803PJE7</accession>
<dbReference type="PANTHER" id="PTHR46890">
    <property type="entry name" value="NON-LTR RETROLELEMENT REVERSE TRANSCRIPTASE-LIKE PROTEIN-RELATED"/>
    <property type="match status" value="1"/>
</dbReference>
<reference evidence="2" key="2">
    <citation type="submission" date="2021-03" db="UniProtKB">
        <authorList>
            <consortium name="EnsemblPlants"/>
        </authorList>
    </citation>
    <scope>IDENTIFICATION</scope>
</reference>